<keyword evidence="2" id="KW-1133">Transmembrane helix</keyword>
<dbReference type="InterPro" id="IPR029058">
    <property type="entry name" value="AB_hydrolase_fold"/>
</dbReference>
<evidence type="ECO:0000313" key="4">
    <source>
        <dbReference type="Proteomes" id="UP000515135"/>
    </source>
</evidence>
<protein>
    <submittedName>
        <fullName evidence="5">LOW QUALITY PROTEIN: arylacetamide deacetylase-like</fullName>
    </submittedName>
</protein>
<dbReference type="RefSeq" id="XP_019616143.1">
    <property type="nucleotide sequence ID" value="XM_019760584.1"/>
</dbReference>
<keyword evidence="1" id="KW-0378">Hydrolase</keyword>
<dbReference type="OrthoDB" id="408631at2759"/>
<dbReference type="SUPFAM" id="SSF53474">
    <property type="entry name" value="alpha/beta-Hydrolases"/>
    <property type="match status" value="1"/>
</dbReference>
<accession>A0A6P4XVL4</accession>
<dbReference type="PANTHER" id="PTHR48081">
    <property type="entry name" value="AB HYDROLASE SUPERFAMILY PROTEIN C4A8.06C"/>
    <property type="match status" value="1"/>
</dbReference>
<sequence>MFVLKVGGAGLFTVVMTTAVYYYCTLPLTGFPEPGKVTTIVMFVQFQRFMGRIYEFLGFGTSLDYRRKAGRKRRPPVDDPTLLVTDTAFDGVKVRVYQPRGQGQVKDGAGLVFMHGGGWILPSVDFFDHVTRHIAKSTGAVVGSVDFWLAPEHMFPIPFIEDCLNATKYFLSHAGEFGVDPGRVGVAGDSTGGNLAAAVALKLTQESSTNVCPLKLQALVYPALQHFDFQTDSSVDKL</sequence>
<dbReference type="InterPro" id="IPR050300">
    <property type="entry name" value="GDXG_lipolytic_enzyme"/>
</dbReference>
<dbReference type="Proteomes" id="UP000515135">
    <property type="component" value="Unplaced"/>
</dbReference>
<feature type="transmembrane region" description="Helical" evidence="2">
    <location>
        <begin position="6"/>
        <end position="24"/>
    </location>
</feature>
<proteinExistence type="predicted"/>
<dbReference type="PANTHER" id="PTHR48081:SF8">
    <property type="entry name" value="ALPHA_BETA HYDROLASE FOLD-3 DOMAIN-CONTAINING PROTEIN-RELATED"/>
    <property type="match status" value="1"/>
</dbReference>
<dbReference type="InterPro" id="IPR013094">
    <property type="entry name" value="AB_hydrolase_3"/>
</dbReference>
<dbReference type="GeneID" id="109463736"/>
<keyword evidence="2" id="KW-0812">Transmembrane</keyword>
<dbReference type="Gene3D" id="3.40.50.1820">
    <property type="entry name" value="alpha/beta hydrolase"/>
    <property type="match status" value="1"/>
</dbReference>
<dbReference type="Pfam" id="PF07859">
    <property type="entry name" value="Abhydrolase_3"/>
    <property type="match status" value="1"/>
</dbReference>
<organism evidence="4 5">
    <name type="scientific">Branchiostoma belcheri</name>
    <name type="common">Amphioxus</name>
    <dbReference type="NCBI Taxonomy" id="7741"/>
    <lineage>
        <taxon>Eukaryota</taxon>
        <taxon>Metazoa</taxon>
        <taxon>Chordata</taxon>
        <taxon>Cephalochordata</taxon>
        <taxon>Leptocardii</taxon>
        <taxon>Amphioxiformes</taxon>
        <taxon>Branchiostomatidae</taxon>
        <taxon>Branchiostoma</taxon>
    </lineage>
</organism>
<evidence type="ECO:0000259" key="3">
    <source>
        <dbReference type="Pfam" id="PF07859"/>
    </source>
</evidence>
<dbReference type="GO" id="GO:0016787">
    <property type="term" value="F:hydrolase activity"/>
    <property type="evidence" value="ECO:0007669"/>
    <property type="project" value="UniProtKB-KW"/>
</dbReference>
<gene>
    <name evidence="5" type="primary">LOC109463736</name>
</gene>
<feature type="domain" description="Alpha/beta hydrolase fold-3" evidence="3">
    <location>
        <begin position="111"/>
        <end position="226"/>
    </location>
</feature>
<name>A0A6P4XVL4_BRABE</name>
<keyword evidence="2" id="KW-0472">Membrane</keyword>
<reference evidence="5" key="1">
    <citation type="submission" date="2025-08" db="UniProtKB">
        <authorList>
            <consortium name="RefSeq"/>
        </authorList>
    </citation>
    <scope>IDENTIFICATION</scope>
    <source>
        <tissue evidence="5">Gonad</tissue>
    </source>
</reference>
<dbReference type="AlphaFoldDB" id="A0A6P4XVL4"/>
<evidence type="ECO:0000313" key="5">
    <source>
        <dbReference type="RefSeq" id="XP_019616143.1"/>
    </source>
</evidence>
<evidence type="ECO:0000256" key="1">
    <source>
        <dbReference type="ARBA" id="ARBA00022801"/>
    </source>
</evidence>
<dbReference type="KEGG" id="bbel:109463736"/>
<keyword evidence="4" id="KW-1185">Reference proteome</keyword>
<evidence type="ECO:0000256" key="2">
    <source>
        <dbReference type="SAM" id="Phobius"/>
    </source>
</evidence>